<dbReference type="EMBL" id="VSSQ01000093">
    <property type="protein sequence ID" value="MPL75996.1"/>
    <property type="molecule type" value="Genomic_DNA"/>
</dbReference>
<dbReference type="Gene3D" id="2.170.130.10">
    <property type="entry name" value="TonB-dependent receptor, plug domain"/>
    <property type="match status" value="1"/>
</dbReference>
<dbReference type="Pfam" id="PF13715">
    <property type="entry name" value="CarbopepD_reg_2"/>
    <property type="match status" value="1"/>
</dbReference>
<dbReference type="PANTHER" id="PTHR40980">
    <property type="entry name" value="PLUG DOMAIN-CONTAINING PROTEIN"/>
    <property type="match status" value="1"/>
</dbReference>
<sequence>MLNNQSTAFMPRLKQLILFLSVVLFSVFASAQNGFIRGTVYDAKTGETLPGVTIFIVGSTTGTLTDFDGKFNLTIAPGEHNLRVSYISYETVVVEKLRVKPGEVVLLDNIQLREARVELSEVTITAEAIRNSEAAMLTMKQKSANLIDGISAANFRKIGDSDAASSLKRVTGISVEGGKYVFVRGLGDRYTKTILNGMDIPGLDPDRNTLQMDIFPTNVIDNIIVHKSFSAELPADFTGGVIDIATKDFPEVKTANLSLSLGYNPDMHFNSNYLTYEGGKTDWLGYDDGARAIPATENIPFFSEIVGNPNGEKAMRFKEIMSKFNPVMAAKRGQSLMDYSAGFSVGNQHPLKKITLGYNVSFSYKYSTEYYTDAEYGNYGMIAAPDVFELERREYTHGEYGSSSVLLGGLAGFAIKTKNSKYILNFLHLQNGESKAAIFDYSGSNQGSNFDAIQHNLEYNQRALTNVLISGKHFFSNNKWGVEWKISPTMSELYDPDVRFSRYETRGNTFSISTEVGFPERIWRELSETNIAGQLNITRDYKAFGKDAKLKFGGAFTGKDRDYEIKSFAINVRSIPLTGNPDELFYPENIWPYNGSVNRGTTYEARFVPNNFNKYNSNNENIAFYAATEITPFHKVKAVLGVRGESFVQRYTGKAQTNTNVPKELDNAALINDFDIFPTANIIYSISEKQNLRFSYSQTIARPSFKEMSYAEIYDPITKRTFVGGLFRDADDLAGIEYWDGNLKVTRIRNADLRWELFQGKGQTLSLSAFYKFFDSPIEIVQYLSQKGAFQPRNVGDGQVRGLEFEMRQGLGVLSAWAGNFIFSTNITYTHSRIRLSETELRSRTENARTGETVEEYREMAGQAPYIINAGLSFDGKDKGFFKGFEAGLFYNVQGPTLEVVGIADRPDVYTRSFNSLNLNINKTFGGSKKLQLGLKVDNILGDVKESVFQSFEAADQFYTYLNQGRAFQLRLAYKFF</sequence>
<keyword evidence="3" id="KW-0998">Cell outer membrane</keyword>
<protein>
    <recommendedName>
        <fullName evidence="7">TonB-dependent receptor</fullName>
    </recommendedName>
</protein>
<dbReference type="InterPro" id="IPR012910">
    <property type="entry name" value="Plug_dom"/>
</dbReference>
<dbReference type="SUPFAM" id="SSF56935">
    <property type="entry name" value="Porins"/>
    <property type="match status" value="1"/>
</dbReference>
<dbReference type="Gene3D" id="2.40.170.20">
    <property type="entry name" value="TonB-dependent receptor, beta-barrel domain"/>
    <property type="match status" value="1"/>
</dbReference>
<accession>A0A644UAI9</accession>
<keyword evidence="2" id="KW-0472">Membrane</keyword>
<dbReference type="InterPro" id="IPR008969">
    <property type="entry name" value="CarboxyPept-like_regulatory"/>
</dbReference>
<dbReference type="Pfam" id="PF00593">
    <property type="entry name" value="TonB_dep_Rec_b-barrel"/>
    <property type="match status" value="1"/>
</dbReference>
<comment type="caution">
    <text evidence="6">The sequence shown here is derived from an EMBL/GenBank/DDBJ whole genome shotgun (WGS) entry which is preliminary data.</text>
</comment>
<evidence type="ECO:0000259" key="5">
    <source>
        <dbReference type="Pfam" id="PF07715"/>
    </source>
</evidence>
<dbReference type="AlphaFoldDB" id="A0A644UAI9"/>
<dbReference type="SUPFAM" id="SSF49464">
    <property type="entry name" value="Carboxypeptidase regulatory domain-like"/>
    <property type="match status" value="1"/>
</dbReference>
<name>A0A644UAI9_9ZZZZ</name>
<evidence type="ECO:0000256" key="3">
    <source>
        <dbReference type="ARBA" id="ARBA00023237"/>
    </source>
</evidence>
<evidence type="ECO:0000256" key="1">
    <source>
        <dbReference type="ARBA" id="ARBA00004442"/>
    </source>
</evidence>
<gene>
    <name evidence="6" type="ORF">SDC9_21841</name>
</gene>
<feature type="domain" description="TonB-dependent receptor-like beta-barrel" evidence="4">
    <location>
        <begin position="476"/>
        <end position="940"/>
    </location>
</feature>
<dbReference type="Pfam" id="PF07715">
    <property type="entry name" value="Plug"/>
    <property type="match status" value="1"/>
</dbReference>
<evidence type="ECO:0000313" key="6">
    <source>
        <dbReference type="EMBL" id="MPL75996.1"/>
    </source>
</evidence>
<reference evidence="6" key="1">
    <citation type="submission" date="2019-08" db="EMBL/GenBank/DDBJ databases">
        <authorList>
            <person name="Kucharzyk K."/>
            <person name="Murdoch R.W."/>
            <person name="Higgins S."/>
            <person name="Loffler F."/>
        </authorList>
    </citation>
    <scope>NUCLEOTIDE SEQUENCE</scope>
</reference>
<dbReference type="PANTHER" id="PTHR40980:SF4">
    <property type="entry name" value="TONB-DEPENDENT RECEPTOR-LIKE BETA-BARREL DOMAIN-CONTAINING PROTEIN"/>
    <property type="match status" value="1"/>
</dbReference>
<dbReference type="InterPro" id="IPR037066">
    <property type="entry name" value="Plug_dom_sf"/>
</dbReference>
<dbReference type="InterPro" id="IPR036942">
    <property type="entry name" value="Beta-barrel_TonB_sf"/>
</dbReference>
<organism evidence="6">
    <name type="scientific">bioreactor metagenome</name>
    <dbReference type="NCBI Taxonomy" id="1076179"/>
    <lineage>
        <taxon>unclassified sequences</taxon>
        <taxon>metagenomes</taxon>
        <taxon>ecological metagenomes</taxon>
    </lineage>
</organism>
<dbReference type="InterPro" id="IPR000531">
    <property type="entry name" value="Beta-barrel_TonB"/>
</dbReference>
<dbReference type="GO" id="GO:0009279">
    <property type="term" value="C:cell outer membrane"/>
    <property type="evidence" value="ECO:0007669"/>
    <property type="project" value="UniProtKB-SubCell"/>
</dbReference>
<proteinExistence type="predicted"/>
<evidence type="ECO:0000259" key="4">
    <source>
        <dbReference type="Pfam" id="PF00593"/>
    </source>
</evidence>
<evidence type="ECO:0008006" key="7">
    <source>
        <dbReference type="Google" id="ProtNLM"/>
    </source>
</evidence>
<dbReference type="Gene3D" id="2.60.40.1120">
    <property type="entry name" value="Carboxypeptidase-like, regulatory domain"/>
    <property type="match status" value="1"/>
</dbReference>
<evidence type="ECO:0000256" key="2">
    <source>
        <dbReference type="ARBA" id="ARBA00023136"/>
    </source>
</evidence>
<feature type="domain" description="TonB-dependent receptor plug" evidence="5">
    <location>
        <begin position="141"/>
        <end position="241"/>
    </location>
</feature>
<comment type="subcellular location">
    <subcellularLocation>
        <location evidence="1">Cell outer membrane</location>
    </subcellularLocation>
</comment>